<name>A0A450UXI5_9GAMM</name>
<reference evidence="3" key="1">
    <citation type="submission" date="2019-02" db="EMBL/GenBank/DDBJ databases">
        <authorList>
            <person name="Gruber-Vodicka R. H."/>
            <person name="Seah K. B. B."/>
        </authorList>
    </citation>
    <scope>NUCLEOTIDE SEQUENCE</scope>
    <source>
        <strain evidence="3">BECK_SA2B12</strain>
        <strain evidence="1">BECK_SA2B15</strain>
        <strain evidence="2">BECK_SA2B20</strain>
    </source>
</reference>
<dbReference type="EMBL" id="CAADFI010000006">
    <property type="protein sequence ID" value="VFJ89742.1"/>
    <property type="molecule type" value="Genomic_DNA"/>
</dbReference>
<accession>A0A450UXI5</accession>
<dbReference type="AlphaFoldDB" id="A0A450UXI5"/>
<gene>
    <name evidence="1" type="ORF">BECKH772A_GA0070896_1001227</name>
    <name evidence="2" type="ORF">BECKH772B_GA0070898_1000631</name>
    <name evidence="3" type="ORF">BECKH772C_GA0070978_1001127</name>
</gene>
<organism evidence="3">
    <name type="scientific">Candidatus Kentrum eta</name>
    <dbReference type="NCBI Taxonomy" id="2126337"/>
    <lineage>
        <taxon>Bacteria</taxon>
        <taxon>Pseudomonadati</taxon>
        <taxon>Pseudomonadota</taxon>
        <taxon>Gammaproteobacteria</taxon>
        <taxon>Candidatus Kentrum</taxon>
    </lineage>
</organism>
<evidence type="ECO:0000313" key="1">
    <source>
        <dbReference type="EMBL" id="VFJ88992.1"/>
    </source>
</evidence>
<evidence type="ECO:0000313" key="3">
    <source>
        <dbReference type="EMBL" id="VFJ97221.1"/>
    </source>
</evidence>
<protein>
    <submittedName>
        <fullName evidence="3">Uncharacterized protein</fullName>
    </submittedName>
</protein>
<sequence length="240" mass="27428">MISEAFTSLLKAAVESGDSKKAEIAGNMSRSVSQNISQLYRRTQTVQLYRDSVFALCQSAINGTMAIADGTRANIKPDTLQKIRENEKISQWLEEKSKNDPLVKGLLENEPFSSDVLRKFDEIPFDFKKKEKSEVKAIKKKLAMGLKMAEFKRRLVDGLKEAFDRLEEELPMFYETEKLRFLTELGKPIQVCETETTSEQKAGDTEFVETKKVVTCKTKFPENFDQVIKEYLDSSTPEKK</sequence>
<proteinExistence type="predicted"/>
<dbReference type="EMBL" id="CAADFG010000012">
    <property type="protein sequence ID" value="VFJ88992.1"/>
    <property type="molecule type" value="Genomic_DNA"/>
</dbReference>
<dbReference type="EMBL" id="CAADFJ010000011">
    <property type="protein sequence ID" value="VFJ97221.1"/>
    <property type="molecule type" value="Genomic_DNA"/>
</dbReference>
<evidence type="ECO:0000313" key="2">
    <source>
        <dbReference type="EMBL" id="VFJ89742.1"/>
    </source>
</evidence>